<evidence type="ECO:0000313" key="1">
    <source>
        <dbReference type="EMBL" id="PVD39067.1"/>
    </source>
</evidence>
<dbReference type="EMBL" id="PZQS01000001">
    <property type="protein sequence ID" value="PVD39067.1"/>
    <property type="molecule type" value="Genomic_DNA"/>
</dbReference>
<dbReference type="AlphaFoldDB" id="A0A2T7Q0A0"/>
<organism evidence="1 2">
    <name type="scientific">Pomacea canaliculata</name>
    <name type="common">Golden apple snail</name>
    <dbReference type="NCBI Taxonomy" id="400727"/>
    <lineage>
        <taxon>Eukaryota</taxon>
        <taxon>Metazoa</taxon>
        <taxon>Spiralia</taxon>
        <taxon>Lophotrochozoa</taxon>
        <taxon>Mollusca</taxon>
        <taxon>Gastropoda</taxon>
        <taxon>Caenogastropoda</taxon>
        <taxon>Architaenioglossa</taxon>
        <taxon>Ampullarioidea</taxon>
        <taxon>Ampullariidae</taxon>
        <taxon>Pomacea</taxon>
    </lineage>
</organism>
<proteinExistence type="predicted"/>
<protein>
    <submittedName>
        <fullName evidence="1">Uncharacterized protein</fullName>
    </submittedName>
</protein>
<gene>
    <name evidence="1" type="ORF">C0Q70_01695</name>
</gene>
<reference evidence="1 2" key="1">
    <citation type="submission" date="2018-04" db="EMBL/GenBank/DDBJ databases">
        <title>The genome of golden apple snail Pomacea canaliculata provides insight into stress tolerance and invasive adaptation.</title>
        <authorList>
            <person name="Liu C."/>
            <person name="Liu B."/>
            <person name="Ren Y."/>
            <person name="Zhang Y."/>
            <person name="Wang H."/>
            <person name="Li S."/>
            <person name="Jiang F."/>
            <person name="Yin L."/>
            <person name="Zhang G."/>
            <person name="Qian W."/>
            <person name="Fan W."/>
        </authorList>
    </citation>
    <scope>NUCLEOTIDE SEQUENCE [LARGE SCALE GENOMIC DNA]</scope>
    <source>
        <strain evidence="1">SZHN2017</strain>
        <tissue evidence="1">Muscle</tissue>
    </source>
</reference>
<dbReference type="Proteomes" id="UP000245119">
    <property type="component" value="Linkage Group LG1"/>
</dbReference>
<comment type="caution">
    <text evidence="1">The sequence shown here is derived from an EMBL/GenBank/DDBJ whole genome shotgun (WGS) entry which is preliminary data.</text>
</comment>
<sequence>MADALGHRPSGLRLLSGEMRGHSPLDAGCCSELGGDACDHTAKCALCSKPAPPLSPQPHSIPLSVMKVRNVQPQVRSVDSRNHETSLLHEEVFISKMFLWLHAIDDFFLPESER</sequence>
<name>A0A2T7Q0A0_POMCA</name>
<evidence type="ECO:0000313" key="2">
    <source>
        <dbReference type="Proteomes" id="UP000245119"/>
    </source>
</evidence>
<accession>A0A2T7Q0A0</accession>
<keyword evidence="2" id="KW-1185">Reference proteome</keyword>